<organism evidence="5 6">
    <name type="scientific">Fulvitalea axinellae</name>
    <dbReference type="NCBI Taxonomy" id="1182444"/>
    <lineage>
        <taxon>Bacteria</taxon>
        <taxon>Pseudomonadati</taxon>
        <taxon>Bacteroidota</taxon>
        <taxon>Cytophagia</taxon>
        <taxon>Cytophagales</taxon>
        <taxon>Persicobacteraceae</taxon>
        <taxon>Fulvitalea</taxon>
    </lineage>
</organism>
<keyword evidence="3" id="KW-0812">Transmembrane</keyword>
<name>A0AAU9D803_9BACT</name>
<dbReference type="Pfam" id="PF13185">
    <property type="entry name" value="GAF_2"/>
    <property type="match status" value="1"/>
</dbReference>
<feature type="region of interest" description="Disordered" evidence="2">
    <location>
        <begin position="627"/>
        <end position="656"/>
    </location>
</feature>
<proteinExistence type="predicted"/>
<evidence type="ECO:0000256" key="3">
    <source>
        <dbReference type="SAM" id="Phobius"/>
    </source>
</evidence>
<reference evidence="5 6" key="1">
    <citation type="submission" date="2021-12" db="EMBL/GenBank/DDBJ databases">
        <title>Genome sequencing of bacteria with rrn-lacking chromosome and rrn-plasmid.</title>
        <authorList>
            <person name="Anda M."/>
            <person name="Iwasaki W."/>
        </authorList>
    </citation>
    <scope>NUCLEOTIDE SEQUENCE [LARGE SCALE GENOMIC DNA]</scope>
    <source>
        <strain evidence="5 6">DSM 100852</strain>
    </source>
</reference>
<keyword evidence="1" id="KW-0175">Coiled coil</keyword>
<accession>A0AAU9D803</accession>
<dbReference type="Proteomes" id="UP001348817">
    <property type="component" value="Chromosome"/>
</dbReference>
<dbReference type="Gene3D" id="3.30.450.20">
    <property type="entry name" value="PAS domain"/>
    <property type="match status" value="2"/>
</dbReference>
<dbReference type="SUPFAM" id="SSF55781">
    <property type="entry name" value="GAF domain-like"/>
    <property type="match status" value="1"/>
</dbReference>
<evidence type="ECO:0000313" key="6">
    <source>
        <dbReference type="Proteomes" id="UP001348817"/>
    </source>
</evidence>
<feature type="transmembrane region" description="Helical" evidence="3">
    <location>
        <begin position="332"/>
        <end position="355"/>
    </location>
</feature>
<gene>
    <name evidence="5" type="ORF">FUAX_14430</name>
</gene>
<sequence>MRLRTRLYLWILSATILISGSIISYISYRFYKKTTRDQLKSSEFFTKYYADEITDQLNEYMETVRQLARAVEEYETIPEEDRRSVLSSLMRRELENNDELLSVWSKLETYAIDSLAHEWIGKRGSSVAGNFYYTFYKDEGEIKLRRSRTKKAEDVFTNGYYVKLKASKGESLLDPYNFSYGGNSKNFLQANLLSSVLKDGEEFMGTMGVDISMEQLKKIVQSADYHNEGNAILFYEDYHKKYYDDNERYVAAKNIYIEDSVLFESIQTEITEKIKSEPVEYQKDLYQFALTDSLNREFIAFTVPIKVGKAPERWYFTQLIPYDVINSEATAIIWQTAIISLAGIGLIILIVYNLIRSITTPLIRITELLGKMAKGEKVKLTKRKVTDDENETTLMYQALEAMNEGIDEKAKFALAIGNEDYSQDLQIKSDEDMLGKALLQMKQSLVAYREKEQAQNWMSEGIAEFSSILRMQDQSFEKLADDILAKLIRYLDANQGVIALAKEIENSTMLVQTATYAYGRTKHVELTIAPGQGLMGQVFLEKEPRYLTEIPQGYIRITSGLGESTPKAIYIVPLISNDEVYGVMEIASFQKFSENERIFINKIAESIASSVSVMRSGELTKKMLAESRSVSDELRSREEEHRQNMEELAATNEEQERMRKGFEDEIAFLKEKIRKMEEADSATAE</sequence>
<keyword evidence="3" id="KW-1133">Transmembrane helix</keyword>
<evidence type="ECO:0000259" key="4">
    <source>
        <dbReference type="SMART" id="SM00065"/>
    </source>
</evidence>
<dbReference type="SMART" id="SM00065">
    <property type="entry name" value="GAF"/>
    <property type="match status" value="1"/>
</dbReference>
<feature type="transmembrane region" description="Helical" evidence="3">
    <location>
        <begin position="7"/>
        <end position="28"/>
    </location>
</feature>
<dbReference type="CDD" id="cd12913">
    <property type="entry name" value="PDC1_MCP_like"/>
    <property type="match status" value="1"/>
</dbReference>
<evidence type="ECO:0000313" key="5">
    <source>
        <dbReference type="EMBL" id="BDD09011.1"/>
    </source>
</evidence>
<feature type="compositionally biased region" description="Basic and acidic residues" evidence="2">
    <location>
        <begin position="627"/>
        <end position="645"/>
    </location>
</feature>
<evidence type="ECO:0000256" key="1">
    <source>
        <dbReference type="SAM" id="Coils"/>
    </source>
</evidence>
<dbReference type="InterPro" id="IPR029016">
    <property type="entry name" value="GAF-like_dom_sf"/>
</dbReference>
<protein>
    <recommendedName>
        <fullName evidence="4">GAF domain-containing protein</fullName>
    </recommendedName>
</protein>
<dbReference type="Gene3D" id="3.30.450.40">
    <property type="match status" value="1"/>
</dbReference>
<dbReference type="InterPro" id="IPR003018">
    <property type="entry name" value="GAF"/>
</dbReference>
<dbReference type="EMBL" id="AP025314">
    <property type="protein sequence ID" value="BDD09011.1"/>
    <property type="molecule type" value="Genomic_DNA"/>
</dbReference>
<evidence type="ECO:0000256" key="2">
    <source>
        <dbReference type="SAM" id="MobiDB-lite"/>
    </source>
</evidence>
<dbReference type="KEGG" id="fax:FUAX_14430"/>
<feature type="domain" description="GAF" evidence="4">
    <location>
        <begin position="475"/>
        <end position="621"/>
    </location>
</feature>
<keyword evidence="6" id="KW-1185">Reference proteome</keyword>
<dbReference type="Gene3D" id="6.10.340.10">
    <property type="match status" value="1"/>
</dbReference>
<keyword evidence="3" id="KW-0472">Membrane</keyword>
<dbReference type="AlphaFoldDB" id="A0AAU9D803"/>
<feature type="coiled-coil region" evidence="1">
    <location>
        <begin position="50"/>
        <end position="77"/>
    </location>
</feature>